<dbReference type="RefSeq" id="WP_396944654.1">
    <property type="nucleotide sequence ID" value="NZ_JBIRXV010000001.1"/>
</dbReference>
<gene>
    <name evidence="2" type="ORF">ACH47G_11565</name>
</gene>
<name>A0ABW7WDT6_9NOCA</name>
<evidence type="ECO:0000313" key="3">
    <source>
        <dbReference type="Proteomes" id="UP001611450"/>
    </source>
</evidence>
<accession>A0ABW7WDT6</accession>
<evidence type="ECO:0000256" key="1">
    <source>
        <dbReference type="SAM" id="SignalP"/>
    </source>
</evidence>
<keyword evidence="3" id="KW-1185">Reference proteome</keyword>
<sequence length="99" mass="10427">MRLFAGSALTALLLIPAVPAHSAPANTAAPANVASAEHDFSFANKPKKTVTVKCYLMNLQNEATGEVVYGTGKDRAAAQADANSKVPRGHKLKHCDLVR</sequence>
<keyword evidence="1" id="KW-0732">Signal</keyword>
<protein>
    <submittedName>
        <fullName evidence="2">Uncharacterized protein</fullName>
    </submittedName>
</protein>
<reference evidence="2 3" key="1">
    <citation type="submission" date="2024-10" db="EMBL/GenBank/DDBJ databases">
        <title>The Natural Products Discovery Center: Release of the First 8490 Sequenced Strains for Exploring Actinobacteria Biosynthetic Diversity.</title>
        <authorList>
            <person name="Kalkreuter E."/>
            <person name="Kautsar S.A."/>
            <person name="Yang D."/>
            <person name="Bader C.D."/>
            <person name="Teijaro C.N."/>
            <person name="Fluegel L."/>
            <person name="Davis C.M."/>
            <person name="Simpson J.R."/>
            <person name="Lauterbach L."/>
            <person name="Steele A.D."/>
            <person name="Gui C."/>
            <person name="Meng S."/>
            <person name="Li G."/>
            <person name="Viehrig K."/>
            <person name="Ye F."/>
            <person name="Su P."/>
            <person name="Kiefer A.F."/>
            <person name="Nichols A."/>
            <person name="Cepeda A.J."/>
            <person name="Yan W."/>
            <person name="Fan B."/>
            <person name="Jiang Y."/>
            <person name="Adhikari A."/>
            <person name="Zheng C.-J."/>
            <person name="Schuster L."/>
            <person name="Cowan T.M."/>
            <person name="Smanski M.J."/>
            <person name="Chevrette M.G."/>
            <person name="De Carvalho L.P.S."/>
            <person name="Shen B."/>
        </authorList>
    </citation>
    <scope>NUCLEOTIDE SEQUENCE [LARGE SCALE GENOMIC DNA]</scope>
    <source>
        <strain evidence="2 3">NPDC019626</strain>
    </source>
</reference>
<feature type="signal peptide" evidence="1">
    <location>
        <begin position="1"/>
        <end position="22"/>
    </location>
</feature>
<dbReference type="Proteomes" id="UP001611450">
    <property type="component" value="Unassembled WGS sequence"/>
</dbReference>
<comment type="caution">
    <text evidence="2">The sequence shown here is derived from an EMBL/GenBank/DDBJ whole genome shotgun (WGS) entry which is preliminary data.</text>
</comment>
<evidence type="ECO:0000313" key="2">
    <source>
        <dbReference type="EMBL" id="MFI2321122.1"/>
    </source>
</evidence>
<organism evidence="2 3">
    <name type="scientific">Nocardia beijingensis</name>
    <dbReference type="NCBI Taxonomy" id="95162"/>
    <lineage>
        <taxon>Bacteria</taxon>
        <taxon>Bacillati</taxon>
        <taxon>Actinomycetota</taxon>
        <taxon>Actinomycetes</taxon>
        <taxon>Mycobacteriales</taxon>
        <taxon>Nocardiaceae</taxon>
        <taxon>Nocardia</taxon>
    </lineage>
</organism>
<dbReference type="EMBL" id="JBIRXV010000001">
    <property type="protein sequence ID" value="MFI2321122.1"/>
    <property type="molecule type" value="Genomic_DNA"/>
</dbReference>
<proteinExistence type="predicted"/>
<feature type="chain" id="PRO_5046677418" evidence="1">
    <location>
        <begin position="23"/>
        <end position="99"/>
    </location>
</feature>